<dbReference type="RefSeq" id="WP_212699005.1">
    <property type="nucleotide sequence ID" value="NZ_CP058650.1"/>
</dbReference>
<accession>A0A8J8MQW2</accession>
<protein>
    <submittedName>
        <fullName evidence="1">Uncharacterized protein</fullName>
    </submittedName>
</protein>
<name>A0A8J8MQW2_9FIRM</name>
<proteinExistence type="predicted"/>
<keyword evidence="2" id="KW-1185">Reference proteome</keyword>
<evidence type="ECO:0000313" key="1">
    <source>
        <dbReference type="EMBL" id="QUI25896.1"/>
    </source>
</evidence>
<dbReference type="AlphaFoldDB" id="A0A8J8MQW2"/>
<keyword evidence="1" id="KW-0614">Plasmid</keyword>
<dbReference type="Proteomes" id="UP000683246">
    <property type="component" value="Plasmid pVpro"/>
</dbReference>
<evidence type="ECO:0000313" key="2">
    <source>
        <dbReference type="Proteomes" id="UP000683246"/>
    </source>
</evidence>
<dbReference type="EMBL" id="CP058650">
    <property type="protein sequence ID" value="QUI25896.1"/>
    <property type="molecule type" value="Genomic_DNA"/>
</dbReference>
<sequence length="277" mass="33147">MQRYKKRIGSCKLNRAIIDYKLEALTSIDIDVLLLLGKYQDAFGKVKYIYYKEIIDKLNIHKTSYYRALRHLSEQNIIEVDLGTKETYKDLRFIDNDYSNEYNEKVKNYFNINHHLLYTSEFRNLRKNAKVGLIRIIANMNRYKGFMNIGNGKLKQYFNTSNIYLIRTYIEDIKQFITVKHNDSGSLTLFYKEVREGSIRDLFLSHIFMSKMKINKIVHSLSDIRKLIKTFNIFISREAISDIYYLIEELTKLVIRYQDKGFETKIYNKILNSRYGY</sequence>
<organism evidence="1 2">
    <name type="scientific">Vallitalea pronyensis</name>
    <dbReference type="NCBI Taxonomy" id="1348613"/>
    <lineage>
        <taxon>Bacteria</taxon>
        <taxon>Bacillati</taxon>
        <taxon>Bacillota</taxon>
        <taxon>Clostridia</taxon>
        <taxon>Lachnospirales</taxon>
        <taxon>Vallitaleaceae</taxon>
        <taxon>Vallitalea</taxon>
    </lineage>
</organism>
<dbReference type="KEGG" id="vpy:HZI73_26145"/>
<geneLocation type="plasmid" evidence="1 2">
    <name>pVpro</name>
</geneLocation>
<reference evidence="1" key="1">
    <citation type="submission" date="2020-07" db="EMBL/GenBank/DDBJ databases">
        <title>Vallitalea pronyensis genome.</title>
        <authorList>
            <person name="Postec A."/>
        </authorList>
    </citation>
    <scope>NUCLEOTIDE SEQUENCE</scope>
    <source>
        <strain evidence="1">FatNI3</strain>
        <plasmid evidence="1">pVpro</plasmid>
    </source>
</reference>
<gene>
    <name evidence="1" type="ORF">HZI73_26145</name>
</gene>